<dbReference type="RefSeq" id="WP_379144150.1">
    <property type="nucleotide sequence ID" value="NZ_JBHUEN010000043.1"/>
</dbReference>
<dbReference type="Pfam" id="PF12804">
    <property type="entry name" value="NTP_transf_3"/>
    <property type="match status" value="1"/>
</dbReference>
<dbReference type="EMBL" id="JBHUEN010000043">
    <property type="protein sequence ID" value="MFD1883100.1"/>
    <property type="molecule type" value="Genomic_DNA"/>
</dbReference>
<feature type="region of interest" description="Disordered" evidence="2">
    <location>
        <begin position="1"/>
        <end position="23"/>
    </location>
</feature>
<evidence type="ECO:0000256" key="2">
    <source>
        <dbReference type="SAM" id="MobiDB-lite"/>
    </source>
</evidence>
<organism evidence="4 5">
    <name type="scientific">Paracoccus pacificus</name>
    <dbReference type="NCBI Taxonomy" id="1463598"/>
    <lineage>
        <taxon>Bacteria</taxon>
        <taxon>Pseudomonadati</taxon>
        <taxon>Pseudomonadota</taxon>
        <taxon>Alphaproteobacteria</taxon>
        <taxon>Rhodobacterales</taxon>
        <taxon>Paracoccaceae</taxon>
        <taxon>Paracoccus</taxon>
    </lineage>
</organism>
<protein>
    <submittedName>
        <fullName evidence="4">NTP transferase domain-containing protein</fullName>
    </submittedName>
</protein>
<comment type="caution">
    <text evidence="4">The sequence shown here is derived from an EMBL/GenBank/DDBJ whole genome shotgun (WGS) entry which is preliminary data.</text>
</comment>
<keyword evidence="1" id="KW-0460">Magnesium</keyword>
<dbReference type="CDD" id="cd04182">
    <property type="entry name" value="GT_2_like_f"/>
    <property type="match status" value="1"/>
</dbReference>
<dbReference type="PANTHER" id="PTHR43777">
    <property type="entry name" value="MOLYBDENUM COFACTOR CYTIDYLYLTRANSFERASE"/>
    <property type="match status" value="1"/>
</dbReference>
<evidence type="ECO:0000259" key="3">
    <source>
        <dbReference type="Pfam" id="PF12804"/>
    </source>
</evidence>
<dbReference type="InterPro" id="IPR029044">
    <property type="entry name" value="Nucleotide-diphossugar_trans"/>
</dbReference>
<dbReference type="PANTHER" id="PTHR43777:SF1">
    <property type="entry name" value="MOLYBDENUM COFACTOR CYTIDYLYLTRANSFERASE"/>
    <property type="match status" value="1"/>
</dbReference>
<keyword evidence="4" id="KW-0808">Transferase</keyword>
<feature type="domain" description="MobA-like NTP transferase" evidence="3">
    <location>
        <begin position="34"/>
        <end position="193"/>
    </location>
</feature>
<gene>
    <name evidence="4" type="ORF">ACFSCT_15375</name>
</gene>
<proteinExistence type="predicted"/>
<sequence length="236" mass="24954">MTIAKAGGTRVARAPDDRQEGSLPDRTACVGTILILAAGRSSRMRGTDKLLLPVDGQPLLARVARRAIATGWRVLVVLPAGNLRRWQCLDGLDLTPVIVGDTSEGMAASVRAGVAAAGDVPGLMILPADMPDLDTGDMMTLIDAHRARPGSIHRGTAEGQPGHPVIFPAALLAQLLQLTGDTGARQVIRDHDHLVEYHPLPGNHATTDLDTPEAWARWQADLGPDHARDAGKETPA</sequence>
<evidence type="ECO:0000313" key="4">
    <source>
        <dbReference type="EMBL" id="MFD1883100.1"/>
    </source>
</evidence>
<evidence type="ECO:0000313" key="5">
    <source>
        <dbReference type="Proteomes" id="UP001597213"/>
    </source>
</evidence>
<evidence type="ECO:0000256" key="1">
    <source>
        <dbReference type="ARBA" id="ARBA00022842"/>
    </source>
</evidence>
<accession>A0ABW4RAR8</accession>
<dbReference type="InterPro" id="IPR025877">
    <property type="entry name" value="MobA-like_NTP_Trfase"/>
</dbReference>
<dbReference type="Proteomes" id="UP001597213">
    <property type="component" value="Unassembled WGS sequence"/>
</dbReference>
<reference evidence="5" key="1">
    <citation type="journal article" date="2019" name="Int. J. Syst. Evol. Microbiol.">
        <title>The Global Catalogue of Microorganisms (GCM) 10K type strain sequencing project: providing services to taxonomists for standard genome sequencing and annotation.</title>
        <authorList>
            <consortium name="The Broad Institute Genomics Platform"/>
            <consortium name="The Broad Institute Genome Sequencing Center for Infectious Disease"/>
            <person name="Wu L."/>
            <person name="Ma J."/>
        </authorList>
    </citation>
    <scope>NUCLEOTIDE SEQUENCE [LARGE SCALE GENOMIC DNA]</scope>
    <source>
        <strain evidence="5">CCUG 56029</strain>
    </source>
</reference>
<dbReference type="Gene3D" id="3.90.550.10">
    <property type="entry name" value="Spore Coat Polysaccharide Biosynthesis Protein SpsA, Chain A"/>
    <property type="match status" value="1"/>
</dbReference>
<name>A0ABW4RAR8_9RHOB</name>
<dbReference type="GO" id="GO:0016740">
    <property type="term" value="F:transferase activity"/>
    <property type="evidence" value="ECO:0007669"/>
    <property type="project" value="UniProtKB-KW"/>
</dbReference>
<keyword evidence="5" id="KW-1185">Reference proteome</keyword>
<dbReference type="SUPFAM" id="SSF53448">
    <property type="entry name" value="Nucleotide-diphospho-sugar transferases"/>
    <property type="match status" value="1"/>
</dbReference>